<feature type="domain" description="RRM" evidence="10">
    <location>
        <begin position="121"/>
        <end position="199"/>
    </location>
</feature>
<dbReference type="Pfam" id="PF00076">
    <property type="entry name" value="RRM_1"/>
    <property type="match status" value="2"/>
</dbReference>
<organism evidence="11 12">
    <name type="scientific">Papaver somniferum</name>
    <name type="common">Opium poppy</name>
    <dbReference type="NCBI Taxonomy" id="3469"/>
    <lineage>
        <taxon>Eukaryota</taxon>
        <taxon>Viridiplantae</taxon>
        <taxon>Streptophyta</taxon>
        <taxon>Embryophyta</taxon>
        <taxon>Tracheophyta</taxon>
        <taxon>Spermatophyta</taxon>
        <taxon>Magnoliopsida</taxon>
        <taxon>Ranunculales</taxon>
        <taxon>Papaveraceae</taxon>
        <taxon>Papaveroideae</taxon>
        <taxon>Papaver</taxon>
    </lineage>
</organism>
<keyword evidence="4" id="KW-0507">mRNA processing</keyword>
<dbReference type="InterPro" id="IPR000504">
    <property type="entry name" value="RRM_dom"/>
</dbReference>
<dbReference type="Proteomes" id="UP000316621">
    <property type="component" value="Chromosome 5"/>
</dbReference>
<dbReference type="PROSITE" id="PS50102">
    <property type="entry name" value="RRM"/>
    <property type="match status" value="2"/>
</dbReference>
<reference evidence="11 12" key="1">
    <citation type="journal article" date="2018" name="Science">
        <title>The opium poppy genome and morphinan production.</title>
        <authorList>
            <person name="Guo L."/>
            <person name="Winzer T."/>
            <person name="Yang X."/>
            <person name="Li Y."/>
            <person name="Ning Z."/>
            <person name="He Z."/>
            <person name="Teodor R."/>
            <person name="Lu Y."/>
            <person name="Bowser T.A."/>
            <person name="Graham I.A."/>
            <person name="Ye K."/>
        </authorList>
    </citation>
    <scope>NUCLEOTIDE SEQUENCE [LARGE SCALE GENOMIC DNA]</scope>
    <source>
        <strain evidence="12">cv. HN1</strain>
        <tissue evidence="11">Leaves</tissue>
    </source>
</reference>
<evidence type="ECO:0000256" key="6">
    <source>
        <dbReference type="ARBA" id="ARBA00022884"/>
    </source>
</evidence>
<keyword evidence="7" id="KW-0687">Ribonucleoprotein</keyword>
<dbReference type="GO" id="GO:0006397">
    <property type="term" value="P:mRNA processing"/>
    <property type="evidence" value="ECO:0007669"/>
    <property type="project" value="UniProtKB-KW"/>
</dbReference>
<dbReference type="PANTHER" id="PTHR48025:SF23">
    <property type="entry name" value="31 KDA RIBONUCLEOPROTEIN, CHLOROPLASTIC"/>
    <property type="match status" value="1"/>
</dbReference>
<keyword evidence="6 8" id="KW-0694">RNA-binding</keyword>
<dbReference type="GO" id="GO:0003729">
    <property type="term" value="F:mRNA binding"/>
    <property type="evidence" value="ECO:0007669"/>
    <property type="project" value="UniProtKB-ARBA"/>
</dbReference>
<evidence type="ECO:0000256" key="9">
    <source>
        <dbReference type="SAM" id="MobiDB-lite"/>
    </source>
</evidence>
<dbReference type="GO" id="GO:1990904">
    <property type="term" value="C:ribonucleoprotein complex"/>
    <property type="evidence" value="ECO:0007669"/>
    <property type="project" value="UniProtKB-KW"/>
</dbReference>
<evidence type="ECO:0000256" key="2">
    <source>
        <dbReference type="ARBA" id="ARBA00022528"/>
    </source>
</evidence>
<dbReference type="FunFam" id="3.30.70.330:FF:000268">
    <property type="entry name" value="31 kDa ribonucleoprotein, chloroplastic"/>
    <property type="match status" value="1"/>
</dbReference>
<evidence type="ECO:0000256" key="1">
    <source>
        <dbReference type="ARBA" id="ARBA00004229"/>
    </source>
</evidence>
<dbReference type="InterPro" id="IPR048289">
    <property type="entry name" value="RRM2_NsCP33-like"/>
</dbReference>
<evidence type="ECO:0000313" key="12">
    <source>
        <dbReference type="Proteomes" id="UP000316621"/>
    </source>
</evidence>
<keyword evidence="2" id="KW-0150">Chloroplast</keyword>
<dbReference type="Gene3D" id="3.30.70.330">
    <property type="match status" value="2"/>
</dbReference>
<evidence type="ECO:0000259" key="10">
    <source>
        <dbReference type="PROSITE" id="PS50102"/>
    </source>
</evidence>
<dbReference type="SUPFAM" id="SSF54928">
    <property type="entry name" value="RNA-binding domain, RBD"/>
    <property type="match status" value="2"/>
</dbReference>
<dbReference type="InterPro" id="IPR050502">
    <property type="entry name" value="Euk_RNA-bind_prot"/>
</dbReference>
<dbReference type="Gramene" id="RZC61600">
    <property type="protein sequence ID" value="RZC61600"/>
    <property type="gene ID" value="C5167_023371"/>
</dbReference>
<feature type="region of interest" description="Disordered" evidence="9">
    <location>
        <begin position="83"/>
        <end position="118"/>
    </location>
</feature>
<dbReference type="STRING" id="3469.A0A4Y7JNH5"/>
<protein>
    <recommendedName>
        <fullName evidence="10">RRM domain-containing protein</fullName>
    </recommendedName>
</protein>
<dbReference type="OMA" id="TSDWEGE"/>
<dbReference type="PANTHER" id="PTHR48025">
    <property type="entry name" value="OS02G0815200 PROTEIN"/>
    <property type="match status" value="1"/>
</dbReference>
<evidence type="ECO:0000313" key="11">
    <source>
        <dbReference type="EMBL" id="RZC61600.1"/>
    </source>
</evidence>
<dbReference type="InterPro" id="IPR012677">
    <property type="entry name" value="Nucleotide-bd_a/b_plait_sf"/>
</dbReference>
<evidence type="ECO:0000256" key="4">
    <source>
        <dbReference type="ARBA" id="ARBA00022664"/>
    </source>
</evidence>
<name>A0A4Y7JNH5_PAPSO</name>
<proteinExistence type="predicted"/>
<dbReference type="AlphaFoldDB" id="A0A4Y7JNH5"/>
<feature type="domain" description="RRM" evidence="10">
    <location>
        <begin position="218"/>
        <end position="296"/>
    </location>
</feature>
<keyword evidence="3" id="KW-0934">Plastid</keyword>
<dbReference type="SMART" id="SM00360">
    <property type="entry name" value="RRM"/>
    <property type="match status" value="2"/>
</dbReference>
<sequence>MASSSTMFKSLSMTNGCLTSHHTALITTKASYPFISIPSKPIKLTNISSSSFPSWGSLKNKNPSSVIVSVTSDWVPQENAVEEVSAEEEGSLEINDEAGIEAEGDGEVSEEESFAEPPEEAKLFVGNLPYDMDSEKLAGLFDQAGVVEVAEVIYNRDTDQSRGFGFVTMSTVEEAEKAVEMLNRYDVNGRLLTVNKAAPRGSRPERVERGPRDFQSSFKIYVGNLPWQIDDARLEQVFSEHGKVLDARVVFDRESGRSRGFGFVMMGSQTEVDDAIAALDGQSLDGRAIRVNVAEERPRRNSF</sequence>
<dbReference type="GO" id="GO:0008266">
    <property type="term" value="F:poly(U) RNA binding"/>
    <property type="evidence" value="ECO:0007669"/>
    <property type="project" value="UniProtKB-ARBA"/>
</dbReference>
<dbReference type="EMBL" id="CM010719">
    <property type="protein sequence ID" value="RZC61600.1"/>
    <property type="molecule type" value="Genomic_DNA"/>
</dbReference>
<evidence type="ECO:0000256" key="5">
    <source>
        <dbReference type="ARBA" id="ARBA00022737"/>
    </source>
</evidence>
<accession>A0A4Y7JNH5</accession>
<dbReference type="InterPro" id="IPR035979">
    <property type="entry name" value="RBD_domain_sf"/>
</dbReference>
<dbReference type="CDD" id="cd21608">
    <property type="entry name" value="RRM2_NsCP33_like"/>
    <property type="match status" value="1"/>
</dbReference>
<evidence type="ECO:0000256" key="8">
    <source>
        <dbReference type="PROSITE-ProRule" id="PRU00176"/>
    </source>
</evidence>
<keyword evidence="12" id="KW-1185">Reference proteome</keyword>
<evidence type="ECO:0000256" key="7">
    <source>
        <dbReference type="ARBA" id="ARBA00023274"/>
    </source>
</evidence>
<dbReference type="GO" id="GO:0045087">
    <property type="term" value="P:innate immune response"/>
    <property type="evidence" value="ECO:0007669"/>
    <property type="project" value="UniProtKB-ARBA"/>
</dbReference>
<dbReference type="GO" id="GO:1901259">
    <property type="term" value="P:chloroplast rRNA processing"/>
    <property type="evidence" value="ECO:0007669"/>
    <property type="project" value="TreeGrafter"/>
</dbReference>
<dbReference type="GO" id="GO:0009535">
    <property type="term" value="C:chloroplast thylakoid membrane"/>
    <property type="evidence" value="ECO:0007669"/>
    <property type="project" value="TreeGrafter"/>
</dbReference>
<keyword evidence="5" id="KW-0677">Repeat</keyword>
<comment type="subcellular location">
    <subcellularLocation>
        <location evidence="1">Plastid</location>
        <location evidence="1">Chloroplast</location>
    </subcellularLocation>
</comment>
<evidence type="ECO:0000256" key="3">
    <source>
        <dbReference type="ARBA" id="ARBA00022640"/>
    </source>
</evidence>
<dbReference type="OrthoDB" id="439808at2759"/>
<gene>
    <name evidence="11" type="ORF">C5167_023371</name>
</gene>